<dbReference type="RefSeq" id="XP_056583037.1">
    <property type="nucleotide sequence ID" value="XM_056718902.1"/>
</dbReference>
<dbReference type="SUPFAM" id="SSF53474">
    <property type="entry name" value="alpha/beta-Hydrolases"/>
    <property type="match status" value="1"/>
</dbReference>
<dbReference type="InterPro" id="IPR056884">
    <property type="entry name" value="NPHP3-like_N"/>
</dbReference>
<dbReference type="GO" id="GO:0017000">
    <property type="term" value="P:antibiotic biosynthetic process"/>
    <property type="evidence" value="ECO:0007669"/>
    <property type="project" value="UniProtKB-ARBA"/>
</dbReference>
<reference evidence="4" key="2">
    <citation type="journal article" date="2023" name="IMA Fungus">
        <title>Comparative genomic study of the Penicillium genus elucidates a diverse pangenome and 15 lateral gene transfer events.</title>
        <authorList>
            <person name="Petersen C."/>
            <person name="Sorensen T."/>
            <person name="Nielsen M.R."/>
            <person name="Sondergaard T.E."/>
            <person name="Sorensen J.L."/>
            <person name="Fitzpatrick D.A."/>
            <person name="Frisvad J.C."/>
            <person name="Nielsen K.L."/>
        </authorList>
    </citation>
    <scope>NUCLEOTIDE SEQUENCE</scope>
    <source>
        <strain evidence="4">IBT 3081</strain>
    </source>
</reference>
<proteinExistence type="predicted"/>
<dbReference type="InterPro" id="IPR036322">
    <property type="entry name" value="WD40_repeat_dom_sf"/>
</dbReference>
<sequence>MGSEYGDRRKSLASIATTRSLITRTLTRRDNTTTTDWSDQEASTKGPIGLTTVYSPPDDIVVDLIFVHGINGGSQSTWTKNGDPTLFWPQEWLPKDQAFQDVRIHTFGYASAIAQGSVLNIPDFARSLLYSIHDSPVILRESKVPLILVGHSMGGLVIKKAFIFAHDSEEMRPLVRRICAIFFLATPHQGADLAQTLSRLLQVVSGTRAFLQDLFPGSPALESINEKFPQLCGGLKLFSFYENKPMNYVFGRGLIVDKKSAVMNYVNERKMYLNANHRDVARFASTNDPSYLAVRNSLAAYIESKRGSQISRGQQVEGDRLERLNKFLSLSEAPEGDLMSQDDTRVPGSCDWFLRKPSFERWLESSCSQLLCLRGRPGTGKTVLTSHVINHLRDLGQDCCFFFFKEEDKSKVTINSFLRSLAWQMAQLHGDVLSAILDLAATWQDATISKADHNPVWQRLYLRGLLKTRLMKQQYWVIDALDECKAGSELMSFLAKAQELWPLSILVTSRYPITSMGFTNQTSEVVSETIGERDTKKDISLLLQAHINSLPSRNDDERKAMVDNIAETSNGCFLWVDLVLKELQQANTSADIRRVLASSSDSMDNLYSKILSDMADARFGKDLAIAILTWIACSFRPLSIDEIHRGIELDIGDSINDVERSINACCRSIAYVDSQKMVRLIHSTAQDFLLRQNSVPQFEIEESNAHRRLTLACLQYLSSSEMKAPRSRKLSLSTEAEKKSPFADYACKFVFKHLTLVRSTDEDIFVALTKFLMSPNILGWIEYLARHGDLQLVFHAGKAIDNLLSRRSQHTPPMGLKRDIRLIQEWGNDMVHLVTRFGHQISLYPLSIHHLVPPFCPRDSTVRRLFGSSPRGLSVHGSSLHTWDDCMATISYPKSGQLMSVATSNKYMAMGMANGQIIFYDCTTCQESNVIHQQGAVLKLTFGESGNYLASAGVKSVSVWNLGSWSKICTLPISAMCIALTFTENDCFLLGALKNNQLVYWDIQNGGISQDEPTNWTQDFENRDIQFRQPTGAAFCPHQKLLAIIYRGEYLILWDFELERIHDVYEKESGSLYESLKESNGSTTVWTLAFSPAVDANILVAAYSDGDTMVYDTSSGGIRGALRGVNAHALACSPDGRTLATADSQGTIRLYDMETLKMIYRLNFNGDAFGSEALSFTLDNTRLLDARAHQCRIWDPAVLQRQDIDDIDSDTVFVSTNAQEIDYQILESISITSIICVRSASIVFCGKEDGSVHVYDIASELQGQQLFVQTPGIPINFLHFDEGILTCADSASHVVSRRLMRRPRSRWDVQEPFLDLYIGTCIQQLLASSKHSRLLVTSESEDTLWDLVGSKDKAPLIRNEVKGKRYWIQSAARPDNLLLVTPTGTMACNWTSLECLNTVSLDHLLQPSTVIYHVTPLHHPRFFATITKDTSPTLSSERLIHVWDFRDFSSDRAIQSPVHSFSAVSSRVETIIGALDERLIYLDTNRWVCSLNLEKREEPVVRHFFIPNDWMGSTGQLLLDLGRTGEIILVKVNELVIIKRGLEFTHQGTFDGPRKGSLTLRHEGYHVFEDPI</sequence>
<dbReference type="SUPFAM" id="SSF52540">
    <property type="entry name" value="P-loop containing nucleoside triphosphate hydrolases"/>
    <property type="match status" value="1"/>
</dbReference>
<dbReference type="InterPro" id="IPR027417">
    <property type="entry name" value="P-loop_NTPase"/>
</dbReference>
<dbReference type="SMART" id="SM00320">
    <property type="entry name" value="WD40"/>
    <property type="match status" value="6"/>
</dbReference>
<evidence type="ECO:0008006" key="6">
    <source>
        <dbReference type="Google" id="ProtNLM"/>
    </source>
</evidence>
<dbReference type="Pfam" id="PF00400">
    <property type="entry name" value="WD40"/>
    <property type="match status" value="1"/>
</dbReference>
<gene>
    <name evidence="4" type="ORF">N7517_001172</name>
</gene>
<evidence type="ECO:0000313" key="5">
    <source>
        <dbReference type="Proteomes" id="UP001147752"/>
    </source>
</evidence>
<dbReference type="InterPro" id="IPR015943">
    <property type="entry name" value="WD40/YVTN_repeat-like_dom_sf"/>
</dbReference>
<dbReference type="Gene3D" id="2.130.10.10">
    <property type="entry name" value="YVTN repeat-like/Quinoprotein amine dehydrogenase"/>
    <property type="match status" value="2"/>
</dbReference>
<dbReference type="InterPro" id="IPR054471">
    <property type="entry name" value="GPIID_WHD"/>
</dbReference>
<dbReference type="Pfam" id="PF22939">
    <property type="entry name" value="WHD_GPIID"/>
    <property type="match status" value="1"/>
</dbReference>
<evidence type="ECO:0000313" key="4">
    <source>
        <dbReference type="EMBL" id="KAJ5383261.1"/>
    </source>
</evidence>
<feature type="domain" description="GPI inositol-deacylase winged helix" evidence="2">
    <location>
        <begin position="613"/>
        <end position="700"/>
    </location>
</feature>
<evidence type="ECO:0000259" key="3">
    <source>
        <dbReference type="Pfam" id="PF24883"/>
    </source>
</evidence>
<accession>A0A9W9VKT5</accession>
<comment type="caution">
    <text evidence="4">The sequence shown here is derived from an EMBL/GenBank/DDBJ whole genome shotgun (WGS) entry which is preliminary data.</text>
</comment>
<name>A0A9W9VKT5_9EURO</name>
<dbReference type="PANTHER" id="PTHR10039">
    <property type="entry name" value="AMELOGENIN"/>
    <property type="match status" value="1"/>
</dbReference>
<keyword evidence="1" id="KW-0677">Repeat</keyword>
<dbReference type="OrthoDB" id="194358at2759"/>
<protein>
    <recommendedName>
        <fullName evidence="6">GPI inositol-deacylase</fullName>
    </recommendedName>
</protein>
<keyword evidence="5" id="KW-1185">Reference proteome</keyword>
<dbReference type="SUPFAM" id="SSF50978">
    <property type="entry name" value="WD40 repeat-like"/>
    <property type="match status" value="2"/>
</dbReference>
<evidence type="ECO:0000256" key="1">
    <source>
        <dbReference type="ARBA" id="ARBA00022737"/>
    </source>
</evidence>
<evidence type="ECO:0000259" key="2">
    <source>
        <dbReference type="Pfam" id="PF22939"/>
    </source>
</evidence>
<organism evidence="4 5">
    <name type="scientific">Penicillium concentricum</name>
    <dbReference type="NCBI Taxonomy" id="293559"/>
    <lineage>
        <taxon>Eukaryota</taxon>
        <taxon>Fungi</taxon>
        <taxon>Dikarya</taxon>
        <taxon>Ascomycota</taxon>
        <taxon>Pezizomycotina</taxon>
        <taxon>Eurotiomycetes</taxon>
        <taxon>Eurotiomycetidae</taxon>
        <taxon>Eurotiales</taxon>
        <taxon>Aspergillaceae</taxon>
        <taxon>Penicillium</taxon>
    </lineage>
</organism>
<dbReference type="InterPro" id="IPR029058">
    <property type="entry name" value="AB_hydrolase_fold"/>
</dbReference>
<feature type="domain" description="Nephrocystin 3-like N-terminal" evidence="3">
    <location>
        <begin position="348"/>
        <end position="510"/>
    </location>
</feature>
<dbReference type="Proteomes" id="UP001147752">
    <property type="component" value="Unassembled WGS sequence"/>
</dbReference>
<dbReference type="Gene3D" id="3.40.50.1820">
    <property type="entry name" value="alpha/beta hydrolase"/>
    <property type="match status" value="1"/>
</dbReference>
<dbReference type="GO" id="GO:0072330">
    <property type="term" value="P:monocarboxylic acid biosynthetic process"/>
    <property type="evidence" value="ECO:0007669"/>
    <property type="project" value="UniProtKB-ARBA"/>
</dbReference>
<reference evidence="4" key="1">
    <citation type="submission" date="2022-12" db="EMBL/GenBank/DDBJ databases">
        <authorList>
            <person name="Petersen C."/>
        </authorList>
    </citation>
    <scope>NUCLEOTIDE SEQUENCE</scope>
    <source>
        <strain evidence="4">IBT 3081</strain>
    </source>
</reference>
<dbReference type="PANTHER" id="PTHR10039:SF16">
    <property type="entry name" value="GPI INOSITOL-DEACYLASE"/>
    <property type="match status" value="1"/>
</dbReference>
<dbReference type="Pfam" id="PF24883">
    <property type="entry name" value="NPHP3_N"/>
    <property type="match status" value="1"/>
</dbReference>
<dbReference type="Gene3D" id="3.40.50.300">
    <property type="entry name" value="P-loop containing nucleotide triphosphate hydrolases"/>
    <property type="match status" value="1"/>
</dbReference>
<dbReference type="InterPro" id="IPR001680">
    <property type="entry name" value="WD40_rpt"/>
</dbReference>
<dbReference type="EMBL" id="JAPZBT010000001">
    <property type="protein sequence ID" value="KAJ5383261.1"/>
    <property type="molecule type" value="Genomic_DNA"/>
</dbReference>
<dbReference type="GeneID" id="81458085"/>